<dbReference type="EMBL" id="BLAL01000297">
    <property type="protein sequence ID" value="GET01057.1"/>
    <property type="molecule type" value="Genomic_DNA"/>
</dbReference>
<feature type="chain" id="PRO_5034609236" evidence="3">
    <location>
        <begin position="24"/>
        <end position="274"/>
    </location>
</feature>
<proteinExistence type="predicted"/>
<evidence type="ECO:0000313" key="4">
    <source>
        <dbReference type="EMBL" id="GET01057.1"/>
    </source>
</evidence>
<feature type="signal peptide" evidence="3">
    <location>
        <begin position="1"/>
        <end position="23"/>
    </location>
</feature>
<dbReference type="Proteomes" id="UP000615446">
    <property type="component" value="Unassembled WGS sequence"/>
</dbReference>
<evidence type="ECO:0000256" key="1">
    <source>
        <dbReference type="SAM" id="MobiDB-lite"/>
    </source>
</evidence>
<name>A0A8H3MBN1_9GLOM</name>
<feature type="compositionally biased region" description="Low complexity" evidence="1">
    <location>
        <begin position="262"/>
        <end position="274"/>
    </location>
</feature>
<feature type="transmembrane region" description="Helical" evidence="2">
    <location>
        <begin position="109"/>
        <end position="132"/>
    </location>
</feature>
<evidence type="ECO:0000256" key="3">
    <source>
        <dbReference type="SAM" id="SignalP"/>
    </source>
</evidence>
<feature type="transmembrane region" description="Helical" evidence="2">
    <location>
        <begin position="152"/>
        <end position="171"/>
    </location>
</feature>
<gene>
    <name evidence="4" type="ORF">RCL2_002748600</name>
</gene>
<dbReference type="OrthoDB" id="2152535at2759"/>
<evidence type="ECO:0000256" key="2">
    <source>
        <dbReference type="SAM" id="Phobius"/>
    </source>
</evidence>
<keyword evidence="2" id="KW-0812">Transmembrane</keyword>
<organism evidence="4 5">
    <name type="scientific">Rhizophagus clarus</name>
    <dbReference type="NCBI Taxonomy" id="94130"/>
    <lineage>
        <taxon>Eukaryota</taxon>
        <taxon>Fungi</taxon>
        <taxon>Fungi incertae sedis</taxon>
        <taxon>Mucoromycota</taxon>
        <taxon>Glomeromycotina</taxon>
        <taxon>Glomeromycetes</taxon>
        <taxon>Glomerales</taxon>
        <taxon>Glomeraceae</taxon>
        <taxon>Rhizophagus</taxon>
    </lineage>
</organism>
<accession>A0A8H3MBN1</accession>
<keyword evidence="3" id="KW-0732">Signal</keyword>
<dbReference type="AlphaFoldDB" id="A0A8H3MBN1"/>
<feature type="transmembrane region" description="Helical" evidence="2">
    <location>
        <begin position="80"/>
        <end position="97"/>
    </location>
</feature>
<reference evidence="4" key="1">
    <citation type="submission" date="2019-10" db="EMBL/GenBank/DDBJ databases">
        <title>Conservation and host-specific expression of non-tandemly repeated heterogenous ribosome RNA gene in arbuscular mycorrhizal fungi.</title>
        <authorList>
            <person name="Maeda T."/>
            <person name="Kobayashi Y."/>
            <person name="Nakagawa T."/>
            <person name="Ezawa T."/>
            <person name="Yamaguchi K."/>
            <person name="Bino T."/>
            <person name="Nishimoto Y."/>
            <person name="Shigenobu S."/>
            <person name="Kawaguchi M."/>
        </authorList>
    </citation>
    <scope>NUCLEOTIDE SEQUENCE</scope>
    <source>
        <strain evidence="4">HR1</strain>
    </source>
</reference>
<sequence>MSSKNFIFTLLFFLLCFVQFSLCEFELNDEHNDIEKRVPQKVIETGVIAIGVIVIGIFVIFLVFCYLIALCVNRKAMNDVILSIPWTLWDFVLQALFIKNQVNKVHSLYMPSIVFFIGPVIVNIILSLVIIINEKKKGSTEFKRWFHANSSLAATATVIAGADMSAFKVLYSHIFGLKRFNAPFSDDSKTIILWGCVISSIIQDIPQFVIQILYKTEVEGGYDLIPFLKLVSTSVKLPIGIIGRVYEALKDHRKPSDDDDNNNNNDNNNSDMEK</sequence>
<evidence type="ECO:0000313" key="5">
    <source>
        <dbReference type="Proteomes" id="UP000615446"/>
    </source>
</evidence>
<feature type="transmembrane region" description="Helical" evidence="2">
    <location>
        <begin position="47"/>
        <end position="68"/>
    </location>
</feature>
<keyword evidence="2" id="KW-0472">Membrane</keyword>
<keyword evidence="2" id="KW-1133">Transmembrane helix</keyword>
<comment type="caution">
    <text evidence="4">The sequence shown here is derived from an EMBL/GenBank/DDBJ whole genome shotgun (WGS) entry which is preliminary data.</text>
</comment>
<feature type="region of interest" description="Disordered" evidence="1">
    <location>
        <begin position="252"/>
        <end position="274"/>
    </location>
</feature>
<protein>
    <submittedName>
        <fullName evidence="4">Uncharacterized protein</fullName>
    </submittedName>
</protein>